<comment type="caution">
    <text evidence="1">The sequence shown here is derived from an EMBL/GenBank/DDBJ whole genome shotgun (WGS) entry which is preliminary data.</text>
</comment>
<name>A0A1A9QDJ4_9MOLU</name>
<protein>
    <submittedName>
        <fullName evidence="1">Uncharacterized protein</fullName>
    </submittedName>
</protein>
<keyword evidence="2" id="KW-1185">Reference proteome</keyword>
<organism evidence="1 2">
    <name type="scientific">Candidatus Mycoplasma haematobovis</name>
    <dbReference type="NCBI Taxonomy" id="432608"/>
    <lineage>
        <taxon>Bacteria</taxon>
        <taxon>Bacillati</taxon>
        <taxon>Mycoplasmatota</taxon>
        <taxon>Mollicutes</taxon>
        <taxon>Mycoplasmataceae</taxon>
        <taxon>Mycoplasma</taxon>
    </lineage>
</organism>
<dbReference type="AlphaFoldDB" id="A0A1A9QDJ4"/>
<gene>
    <name evidence="1" type="ORF">A6V39_05395</name>
</gene>
<sequence>MIASLGGVKLNDTINFKRKILSYSRIPNQFKLSAGLVGKDLYFPDYTDDDAWKRTYETKYTGDIDLPKRRTDFLKDFSSWDKFRDYCYQEAEKGYETCNETQGFCMECARDSSWDWDKNRRGT</sequence>
<accession>A0A1A9QDJ4</accession>
<dbReference type="EMBL" id="LWUJ01000015">
    <property type="protein sequence ID" value="OAL09770.1"/>
    <property type="molecule type" value="Genomic_DNA"/>
</dbReference>
<reference evidence="2" key="1">
    <citation type="submission" date="2016-04" db="EMBL/GenBank/DDBJ databases">
        <authorList>
            <person name="Quiroz-Castaneda R.E."/>
            <person name="Martinez-Ocampo F."/>
        </authorList>
    </citation>
    <scope>NUCLEOTIDE SEQUENCE [LARGE SCALE GENOMIC DNA]</scope>
    <source>
        <strain evidence="2">INIFAP01</strain>
    </source>
</reference>
<proteinExistence type="predicted"/>
<evidence type="ECO:0000313" key="2">
    <source>
        <dbReference type="Proteomes" id="UP000077623"/>
    </source>
</evidence>
<dbReference type="Proteomes" id="UP000077623">
    <property type="component" value="Unassembled WGS sequence"/>
</dbReference>
<evidence type="ECO:0000313" key="1">
    <source>
        <dbReference type="EMBL" id="OAL09770.1"/>
    </source>
</evidence>